<keyword evidence="6 14" id="KW-1133">Transmembrane helix</keyword>
<dbReference type="GO" id="GO:0015280">
    <property type="term" value="F:ligand-gated sodium channel activity"/>
    <property type="evidence" value="ECO:0007669"/>
    <property type="project" value="TreeGrafter"/>
</dbReference>
<evidence type="ECO:0000313" key="15">
    <source>
        <dbReference type="Proteomes" id="UP000504634"/>
    </source>
</evidence>
<evidence type="ECO:0000256" key="2">
    <source>
        <dbReference type="ARBA" id="ARBA00007193"/>
    </source>
</evidence>
<accession>A0A6J2T4R0</accession>
<evidence type="ECO:0000313" key="17">
    <source>
        <dbReference type="RefSeq" id="XP_030369887.1"/>
    </source>
</evidence>
<keyword evidence="5 12" id="KW-0812">Transmembrane</keyword>
<evidence type="ECO:0000313" key="16">
    <source>
        <dbReference type="RefSeq" id="XP_030369886.1"/>
    </source>
</evidence>
<dbReference type="OrthoDB" id="5874059at2759"/>
<evidence type="ECO:0000256" key="6">
    <source>
        <dbReference type="ARBA" id="ARBA00022989"/>
    </source>
</evidence>
<protein>
    <submittedName>
        <fullName evidence="16 17">Pickpocket protein 19 isoform X1</fullName>
    </submittedName>
</protein>
<reference evidence="16 17" key="1">
    <citation type="submission" date="2025-04" db="UniProtKB">
        <authorList>
            <consortium name="RefSeq"/>
        </authorList>
    </citation>
    <scope>IDENTIFICATION</scope>
    <source>
        <strain evidence="16 17">11010-0011.00</strain>
        <tissue evidence="16 17">Whole body</tissue>
    </source>
</reference>
<name>A0A6J2T4R0_DROLE</name>
<dbReference type="RefSeq" id="XP_030369887.1">
    <property type="nucleotide sequence ID" value="XM_030514027.1"/>
</dbReference>
<dbReference type="Gene3D" id="1.10.287.770">
    <property type="entry name" value="YojJ-like"/>
    <property type="match status" value="1"/>
</dbReference>
<evidence type="ECO:0000256" key="11">
    <source>
        <dbReference type="ARBA" id="ARBA00023303"/>
    </source>
</evidence>
<feature type="transmembrane region" description="Helical" evidence="14">
    <location>
        <begin position="433"/>
        <end position="458"/>
    </location>
</feature>
<dbReference type="AlphaFoldDB" id="A0A6J2T4R0"/>
<evidence type="ECO:0000256" key="4">
    <source>
        <dbReference type="ARBA" id="ARBA00022461"/>
    </source>
</evidence>
<dbReference type="PANTHER" id="PTHR11690">
    <property type="entry name" value="AMILORIDE-SENSITIVE SODIUM CHANNEL-RELATED"/>
    <property type="match status" value="1"/>
</dbReference>
<dbReference type="RefSeq" id="XP_030369886.1">
    <property type="nucleotide sequence ID" value="XM_030514026.1"/>
</dbReference>
<dbReference type="GeneID" id="115620669"/>
<feature type="region of interest" description="Disordered" evidence="13">
    <location>
        <begin position="1"/>
        <end position="21"/>
    </location>
</feature>
<keyword evidence="11 12" id="KW-0407">Ion channel</keyword>
<gene>
    <name evidence="16 17" type="primary">LOC115620669</name>
</gene>
<organism evidence="15 17">
    <name type="scientific">Drosophila lebanonensis</name>
    <name type="common">Fruit fly</name>
    <name type="synonym">Scaptodrosophila lebanonensis</name>
    <dbReference type="NCBI Taxonomy" id="7225"/>
    <lineage>
        <taxon>Eukaryota</taxon>
        <taxon>Metazoa</taxon>
        <taxon>Ecdysozoa</taxon>
        <taxon>Arthropoda</taxon>
        <taxon>Hexapoda</taxon>
        <taxon>Insecta</taxon>
        <taxon>Pterygota</taxon>
        <taxon>Neoptera</taxon>
        <taxon>Endopterygota</taxon>
        <taxon>Diptera</taxon>
        <taxon>Brachycera</taxon>
        <taxon>Muscomorpha</taxon>
        <taxon>Ephydroidea</taxon>
        <taxon>Drosophilidae</taxon>
        <taxon>Scaptodrosophila</taxon>
    </lineage>
</organism>
<dbReference type="GO" id="GO:0005886">
    <property type="term" value="C:plasma membrane"/>
    <property type="evidence" value="ECO:0007669"/>
    <property type="project" value="TreeGrafter"/>
</dbReference>
<evidence type="ECO:0000256" key="14">
    <source>
        <dbReference type="SAM" id="Phobius"/>
    </source>
</evidence>
<keyword evidence="9 14" id="KW-0472">Membrane</keyword>
<evidence type="ECO:0000256" key="3">
    <source>
        <dbReference type="ARBA" id="ARBA00022448"/>
    </source>
</evidence>
<dbReference type="PANTHER" id="PTHR11690:SF288">
    <property type="entry name" value="AMILORIDE-SENSITIVE NA+ CHANNEL-RELATED"/>
    <property type="match status" value="1"/>
</dbReference>
<evidence type="ECO:0000256" key="10">
    <source>
        <dbReference type="ARBA" id="ARBA00023201"/>
    </source>
</evidence>
<keyword evidence="4 12" id="KW-0894">Sodium channel</keyword>
<evidence type="ECO:0000256" key="1">
    <source>
        <dbReference type="ARBA" id="ARBA00004141"/>
    </source>
</evidence>
<evidence type="ECO:0000256" key="9">
    <source>
        <dbReference type="ARBA" id="ARBA00023136"/>
    </source>
</evidence>
<comment type="similarity">
    <text evidence="2 12">Belongs to the amiloride-sensitive sodium channel (TC 1.A.6) family.</text>
</comment>
<feature type="transmembrane region" description="Helical" evidence="14">
    <location>
        <begin position="52"/>
        <end position="70"/>
    </location>
</feature>
<proteinExistence type="inferred from homology"/>
<evidence type="ECO:0000256" key="5">
    <source>
        <dbReference type="ARBA" id="ARBA00022692"/>
    </source>
</evidence>
<dbReference type="Pfam" id="PF00858">
    <property type="entry name" value="ASC"/>
    <property type="match status" value="1"/>
</dbReference>
<keyword evidence="15" id="KW-1185">Reference proteome</keyword>
<evidence type="ECO:0000256" key="7">
    <source>
        <dbReference type="ARBA" id="ARBA00023053"/>
    </source>
</evidence>
<dbReference type="Proteomes" id="UP000504634">
    <property type="component" value="Unplaced"/>
</dbReference>
<evidence type="ECO:0000256" key="12">
    <source>
        <dbReference type="RuleBase" id="RU000679"/>
    </source>
</evidence>
<dbReference type="InterPro" id="IPR001873">
    <property type="entry name" value="ENaC"/>
</dbReference>
<keyword evidence="10 12" id="KW-0739">Sodium transport</keyword>
<evidence type="ECO:0000256" key="8">
    <source>
        <dbReference type="ARBA" id="ARBA00023065"/>
    </source>
</evidence>
<keyword evidence="8 12" id="KW-0406">Ion transport</keyword>
<sequence length="478" mass="55011">MSKVIKSTDIPRHNISDQGCHGQINKQKHEEQAREICCTVNSSKAFQRCVRLPFVLMAAALTVYVCILSSDRYFNFWVQTSIERTDLHVSEIDFPAVTICPSKLSKLNLSTTQDHAQFEKIFNLAQDVLWQTRDVAKATVPDFAQFSEYNGQLLQNLYQYFNFTCEEFFHECYWRRQMMRCCALFRRQGACYVFNTVRGQNTDPTWPWVVADAGPYSALNVRIRRQLPNLTVNSIGVILHEPDQYLASSIIYTTDDRIVVPVQPLRFTAEEDVRSRPVAMRHCYFPQELNRIGELRSDCIRNCNLRFIQKKCNCHYDTPLPLQQQQQELSSSSDGRRRCSLSDIPCFYQNRLSLYSMSNIIEESNESVFTTVDCGCYPNCDHTQYHFLAYTERCNTHETNSSFIVLDVYYQEETLFSYRSVLRFSLLDLMVSYGGIAGLFLGISLIGAIDAFLVCIAADFSRISATCKNNGLNLCPSK</sequence>
<keyword evidence="7" id="KW-0915">Sodium</keyword>
<comment type="subcellular location">
    <subcellularLocation>
        <location evidence="1">Membrane</location>
        <topology evidence="1">Multi-pass membrane protein</topology>
    </subcellularLocation>
</comment>
<evidence type="ECO:0000256" key="13">
    <source>
        <dbReference type="SAM" id="MobiDB-lite"/>
    </source>
</evidence>
<keyword evidence="3 12" id="KW-0813">Transport</keyword>